<keyword evidence="2" id="KW-0489">Methyltransferase</keyword>
<protein>
    <submittedName>
        <fullName evidence="2">Methyltransferase, TIGR04325 family</fullName>
        <ecNumber evidence="2">2.1.1.-</ecNumber>
    </submittedName>
</protein>
<name>A0A4Q1C582_9BACT</name>
<evidence type="ECO:0000313" key="2">
    <source>
        <dbReference type="EMBL" id="RXK53449.1"/>
    </source>
</evidence>
<gene>
    <name evidence="2" type="ORF">ESB00_17295</name>
</gene>
<evidence type="ECO:0000313" key="3">
    <source>
        <dbReference type="Proteomes" id="UP000290218"/>
    </source>
</evidence>
<accession>A0A4Q1C582</accession>
<dbReference type="InterPro" id="IPR029044">
    <property type="entry name" value="Nucleotide-diphossugar_trans"/>
</dbReference>
<reference evidence="2 3" key="1">
    <citation type="submission" date="2019-01" db="EMBL/GenBank/DDBJ databases">
        <title>Lacunisphaera sp. strain TWA-58.</title>
        <authorList>
            <person name="Chen W.-M."/>
        </authorList>
    </citation>
    <scope>NUCLEOTIDE SEQUENCE [LARGE SCALE GENOMIC DNA]</scope>
    <source>
        <strain evidence="2 3">TWA-58</strain>
    </source>
</reference>
<dbReference type="SUPFAM" id="SSF53335">
    <property type="entry name" value="S-adenosyl-L-methionine-dependent methyltransferases"/>
    <property type="match status" value="1"/>
</dbReference>
<dbReference type="AlphaFoldDB" id="A0A4Q1C582"/>
<evidence type="ECO:0000256" key="1">
    <source>
        <dbReference type="SAM" id="MobiDB-lite"/>
    </source>
</evidence>
<organism evidence="2 3">
    <name type="scientific">Oleiharenicola lentus</name>
    <dbReference type="NCBI Taxonomy" id="2508720"/>
    <lineage>
        <taxon>Bacteria</taxon>
        <taxon>Pseudomonadati</taxon>
        <taxon>Verrucomicrobiota</taxon>
        <taxon>Opitutia</taxon>
        <taxon>Opitutales</taxon>
        <taxon>Opitutaceae</taxon>
        <taxon>Oleiharenicola</taxon>
    </lineage>
</organism>
<proteinExistence type="predicted"/>
<dbReference type="OrthoDB" id="5180856at2"/>
<dbReference type="GO" id="GO:0032259">
    <property type="term" value="P:methylation"/>
    <property type="evidence" value="ECO:0007669"/>
    <property type="project" value="UniProtKB-KW"/>
</dbReference>
<dbReference type="SUPFAM" id="SSF53448">
    <property type="entry name" value="Nucleotide-diphospho-sugar transferases"/>
    <property type="match status" value="1"/>
</dbReference>
<keyword evidence="2" id="KW-0808">Transferase</keyword>
<dbReference type="InterPro" id="IPR029063">
    <property type="entry name" value="SAM-dependent_MTases_sf"/>
</dbReference>
<dbReference type="EC" id="2.1.1.-" evidence="2"/>
<dbReference type="InterPro" id="IPR027612">
    <property type="entry name" value="Put_MTase_LIC12133"/>
</dbReference>
<dbReference type="NCBIfam" id="TIGR04325">
    <property type="entry name" value="MTase_LIC12133"/>
    <property type="match status" value="1"/>
</dbReference>
<dbReference type="RefSeq" id="WP_129049090.1">
    <property type="nucleotide sequence ID" value="NZ_SDHX01000002.1"/>
</dbReference>
<dbReference type="Proteomes" id="UP000290218">
    <property type="component" value="Unassembled WGS sequence"/>
</dbReference>
<comment type="caution">
    <text evidence="2">The sequence shown here is derived from an EMBL/GenBank/DDBJ whole genome shotgun (WGS) entry which is preliminary data.</text>
</comment>
<sequence>MSQGPALIPVVLFAYARPAHLARVLACLRENAVPLIYAFSDGAKGPEDAAKVAEVRALLRDVAWCDLRLTERPENLGLGRNVLAGVDEVAAKHEAFVVWEDDLICVPGTYDWMRAALRHYATDPRVMSVSAWTHPRVTPADVGDWPYFDARADCWVWGAWSRSWTGMNQESAMDKMRSAARRGVAADAHGADLPMQAAREKRRNVWAVRWLYHHLQSGGLCLRPPWSMVEHIGFDAGATNAGGAEEWQNPPLRKAPRQPDVWPSPEVHPGCQALWRAAYPPTGLVTRLGRRAQGGLRRLFRTVTPLSLRTSLRAIFGWRWFRGDYRTWVEARAVSGGYDDRAILRKVLAATLEVKAGRAAFERDSVLFAQPEPDVALLGILQSIAANSAGRLRVLDFGGSLGSTYWRHRFQLPSGENLRWDVVEQPDYVEAGRRHLADTPLGFYHDVSSAQAAGPHDVLLCSCALQYLDEPFRCLAQWSRLGIPCLLLNNLPLHDHGPDRLCVQHVPPSIYAASYPVWFFNRADFRRRVAAHYEIVKEFDAEARWPVGWGMLQSTGMLLKRRADA</sequence>
<dbReference type="GO" id="GO:0008168">
    <property type="term" value="F:methyltransferase activity"/>
    <property type="evidence" value="ECO:0007669"/>
    <property type="project" value="UniProtKB-KW"/>
</dbReference>
<feature type="region of interest" description="Disordered" evidence="1">
    <location>
        <begin position="243"/>
        <end position="262"/>
    </location>
</feature>
<dbReference type="EMBL" id="SDHX01000002">
    <property type="protein sequence ID" value="RXK53449.1"/>
    <property type="molecule type" value="Genomic_DNA"/>
</dbReference>
<dbReference type="Gene3D" id="3.90.550.10">
    <property type="entry name" value="Spore Coat Polysaccharide Biosynthesis Protein SpsA, Chain A"/>
    <property type="match status" value="1"/>
</dbReference>
<keyword evidence="3" id="KW-1185">Reference proteome</keyword>